<organism evidence="3 4">
    <name type="scientific">Pendulispora brunnea</name>
    <dbReference type="NCBI Taxonomy" id="2905690"/>
    <lineage>
        <taxon>Bacteria</taxon>
        <taxon>Pseudomonadati</taxon>
        <taxon>Myxococcota</taxon>
        <taxon>Myxococcia</taxon>
        <taxon>Myxococcales</taxon>
        <taxon>Sorangiineae</taxon>
        <taxon>Pendulisporaceae</taxon>
        <taxon>Pendulispora</taxon>
    </lineage>
</organism>
<keyword evidence="4" id="KW-1185">Reference proteome</keyword>
<feature type="compositionally biased region" description="Low complexity" evidence="1">
    <location>
        <begin position="271"/>
        <end position="304"/>
    </location>
</feature>
<keyword evidence="2" id="KW-0472">Membrane</keyword>
<dbReference type="Proteomes" id="UP001379533">
    <property type="component" value="Chromosome"/>
</dbReference>
<keyword evidence="2" id="KW-1133">Transmembrane helix</keyword>
<protein>
    <submittedName>
        <fullName evidence="3">Uncharacterized protein</fullName>
    </submittedName>
</protein>
<evidence type="ECO:0000313" key="3">
    <source>
        <dbReference type="EMBL" id="WXA92113.1"/>
    </source>
</evidence>
<dbReference type="RefSeq" id="WP_394842732.1">
    <property type="nucleotide sequence ID" value="NZ_CP089982.1"/>
</dbReference>
<keyword evidence="2" id="KW-0812">Transmembrane</keyword>
<reference evidence="3 4" key="1">
    <citation type="submission" date="2021-12" db="EMBL/GenBank/DDBJ databases">
        <title>Discovery of the Pendulisporaceae a myxobacterial family with distinct sporulation behavior and unique specialized metabolism.</title>
        <authorList>
            <person name="Garcia R."/>
            <person name="Popoff A."/>
            <person name="Bader C.D."/>
            <person name="Loehr J."/>
            <person name="Walesch S."/>
            <person name="Walt C."/>
            <person name="Boldt J."/>
            <person name="Bunk B."/>
            <person name="Haeckl F.J.F.P.J."/>
            <person name="Gunesch A.P."/>
            <person name="Birkelbach J."/>
            <person name="Nuebel U."/>
            <person name="Pietschmann T."/>
            <person name="Bach T."/>
            <person name="Mueller R."/>
        </authorList>
    </citation>
    <scope>NUCLEOTIDE SEQUENCE [LARGE SCALE GENOMIC DNA]</scope>
    <source>
        <strain evidence="3 4">MSr12523</strain>
    </source>
</reference>
<sequence>MSPVPFARQRPSVSNATVPGVAPPAGVHDDFRLPRVLPDIVDFNATVPDAPLSSDMPESKRPSVNMTVPGLGGVIHHNTEPIPLELPLVGPASGPVSDPFVENAITAPAPLTPKSGAPSTGALGRIPAPPPDPDDLVRGLEKDRSAQTPIAHVAESRGRDGASHAAIVMPAQGQAPRPIEPLVVVDVGTDPTSRSVTAAVSPPMHASISEVPRGVPRTKGRVILMLCIFGVCLMLAVGILGTLAAKYLPHAPPQASAGATATPSARASIKPTAPAVASPSLSATAAAPKPAASPTGVPPTASAPSEDEPAPPSRSPSPRSTSSPRPSKPAASPSVRHANELERGID</sequence>
<evidence type="ECO:0000256" key="2">
    <source>
        <dbReference type="SAM" id="Phobius"/>
    </source>
</evidence>
<feature type="region of interest" description="Disordered" evidence="1">
    <location>
        <begin position="107"/>
        <end position="133"/>
    </location>
</feature>
<evidence type="ECO:0000313" key="4">
    <source>
        <dbReference type="Proteomes" id="UP001379533"/>
    </source>
</evidence>
<proteinExistence type="predicted"/>
<feature type="transmembrane region" description="Helical" evidence="2">
    <location>
        <begin position="222"/>
        <end position="245"/>
    </location>
</feature>
<dbReference type="EMBL" id="CP089982">
    <property type="protein sequence ID" value="WXA92113.1"/>
    <property type="molecule type" value="Genomic_DNA"/>
</dbReference>
<feature type="region of interest" description="Disordered" evidence="1">
    <location>
        <begin position="1"/>
        <end position="28"/>
    </location>
</feature>
<name>A0ABZ2K038_9BACT</name>
<feature type="compositionally biased region" description="Low complexity" evidence="1">
    <location>
        <begin position="316"/>
        <end position="334"/>
    </location>
</feature>
<feature type="compositionally biased region" description="Basic and acidic residues" evidence="1">
    <location>
        <begin position="337"/>
        <end position="346"/>
    </location>
</feature>
<evidence type="ECO:0000256" key="1">
    <source>
        <dbReference type="SAM" id="MobiDB-lite"/>
    </source>
</evidence>
<accession>A0ABZ2K038</accession>
<gene>
    <name evidence="3" type="ORF">LZC95_37380</name>
</gene>
<feature type="region of interest" description="Disordered" evidence="1">
    <location>
        <begin position="252"/>
        <end position="346"/>
    </location>
</feature>